<dbReference type="EMBL" id="FNFX01000001">
    <property type="protein sequence ID" value="SDK18826.1"/>
    <property type="molecule type" value="Genomic_DNA"/>
</dbReference>
<sequence>MEHFSIGIVSFAFAFLFPTLYFVGFQVRRLGAWSKREEGPKDRIGFFLLVAAIFGFAVGSFAQPLWNKADECKAAGQPVLSCTLFSK</sequence>
<evidence type="ECO:0000313" key="2">
    <source>
        <dbReference type="EMBL" id="SDK18826.1"/>
    </source>
</evidence>
<keyword evidence="1" id="KW-1133">Transmembrane helix</keyword>
<name>A0A1G8ZUN8_9PROT</name>
<dbReference type="STRING" id="492660.SAMN05192566_0532"/>
<dbReference type="OrthoDB" id="9181754at2"/>
<keyword evidence="3" id="KW-1185">Reference proteome</keyword>
<organism evidence="2 3">
    <name type="scientific">Methylophilus rhizosphaerae</name>
    <dbReference type="NCBI Taxonomy" id="492660"/>
    <lineage>
        <taxon>Bacteria</taxon>
        <taxon>Pseudomonadati</taxon>
        <taxon>Pseudomonadota</taxon>
        <taxon>Betaproteobacteria</taxon>
        <taxon>Nitrosomonadales</taxon>
        <taxon>Methylophilaceae</taxon>
        <taxon>Methylophilus</taxon>
    </lineage>
</organism>
<evidence type="ECO:0000256" key="1">
    <source>
        <dbReference type="SAM" id="Phobius"/>
    </source>
</evidence>
<keyword evidence="1" id="KW-0812">Transmembrane</keyword>
<feature type="transmembrane region" description="Helical" evidence="1">
    <location>
        <begin position="6"/>
        <end position="25"/>
    </location>
</feature>
<protein>
    <submittedName>
        <fullName evidence="2">Uncharacterized protein</fullName>
    </submittedName>
</protein>
<accession>A0A1G8ZUN8</accession>
<dbReference type="RefSeq" id="WP_091469454.1">
    <property type="nucleotide sequence ID" value="NZ_FNFX01000001.1"/>
</dbReference>
<proteinExistence type="predicted"/>
<feature type="transmembrane region" description="Helical" evidence="1">
    <location>
        <begin position="46"/>
        <end position="66"/>
    </location>
</feature>
<dbReference type="Proteomes" id="UP000198629">
    <property type="component" value="Unassembled WGS sequence"/>
</dbReference>
<reference evidence="3" key="1">
    <citation type="submission" date="2016-10" db="EMBL/GenBank/DDBJ databases">
        <authorList>
            <person name="Varghese N."/>
            <person name="Submissions S."/>
        </authorList>
    </citation>
    <scope>NUCLEOTIDE SEQUENCE [LARGE SCALE GENOMIC DNA]</scope>
    <source>
        <strain evidence="3">CBMB127</strain>
    </source>
</reference>
<dbReference type="AlphaFoldDB" id="A0A1G8ZUN8"/>
<keyword evidence="1" id="KW-0472">Membrane</keyword>
<gene>
    <name evidence="2" type="ORF">SAMN05192566_0532</name>
</gene>
<evidence type="ECO:0000313" key="3">
    <source>
        <dbReference type="Proteomes" id="UP000198629"/>
    </source>
</evidence>